<reference evidence="2" key="1">
    <citation type="journal article" date="2007" name="PLoS ONE">
        <title>The first genome sequence of an elite grapevine cultivar (Pinot noir Vitis vinifera L.): coping with a highly heterozygous genome.</title>
        <authorList>
            <person name="Velasco R."/>
            <person name="Zharkikh A."/>
            <person name="Troggio M."/>
            <person name="Cartwright D.A."/>
            <person name="Cestaro A."/>
            <person name="Pruss D."/>
            <person name="Pindo M."/>
            <person name="FitzGerald L.M."/>
            <person name="Vezzulli S."/>
            <person name="Reid J."/>
            <person name="Malacarne G."/>
            <person name="Iliev D."/>
            <person name="Coppola G."/>
            <person name="Wardell B."/>
            <person name="Micheletti D."/>
            <person name="Macalma T."/>
            <person name="Facci M."/>
            <person name="Mitchell J.T."/>
            <person name="Perazzolli M."/>
            <person name="Eldredge G."/>
            <person name="Gatto P."/>
            <person name="Oyzerski R."/>
            <person name="Moretto M."/>
            <person name="Gutin N."/>
            <person name="Stefanini M."/>
            <person name="Chen Y."/>
            <person name="Segala C."/>
            <person name="Davenport C."/>
            <person name="Dematte L."/>
            <person name="Mraz A."/>
            <person name="Battilana J."/>
            <person name="Stormo K."/>
            <person name="Costa F."/>
            <person name="Tao Q."/>
            <person name="Si-Ammour A."/>
            <person name="Harkins T."/>
            <person name="Lackey A."/>
            <person name="Perbost C."/>
            <person name="Taillon B."/>
            <person name="Stella A."/>
            <person name="Solovyev V."/>
            <person name="Fawcett J.A."/>
            <person name="Sterck L."/>
            <person name="Vandepoele K."/>
            <person name="Grando S.M."/>
            <person name="Toppo S."/>
            <person name="Moser C."/>
            <person name="Lanchbury J."/>
            <person name="Bogden R."/>
            <person name="Skolnick M."/>
            <person name="Sgaramella V."/>
            <person name="Bhatnagar S.K."/>
            <person name="Fontana P."/>
            <person name="Gutin A."/>
            <person name="Van de Peer Y."/>
            <person name="Salamini F."/>
            <person name="Viola R."/>
        </authorList>
    </citation>
    <scope>NUCLEOTIDE SEQUENCE</scope>
</reference>
<dbReference type="AlphaFoldDB" id="A5B3J9"/>
<evidence type="ECO:0000313" key="2">
    <source>
        <dbReference type="EMBL" id="CAN60899.1"/>
    </source>
</evidence>
<sequence length="207" mass="23132">MQVFIKGYRCIHNQGQQVNRMVQEEYTPSSSFNICTTPGFWTMEASIMLAGPSTDAGIGEILDRRIRQRTTPNGENLVSAAPISPEQRRQHSGGLNTEQGGQQNNCSLQLHGSGRGAQLTIQVRNDMGLQGSGGTIQYQGRIRVREHWWLFGVIYQSEDEDCEDDEIRLDINDMPDESTRPPQSVCQVMDDASSYASKTHLKKPKST</sequence>
<feature type="compositionally biased region" description="Polar residues" evidence="1">
    <location>
        <begin position="93"/>
        <end position="110"/>
    </location>
</feature>
<proteinExistence type="predicted"/>
<feature type="region of interest" description="Disordered" evidence="1">
    <location>
        <begin position="69"/>
        <end position="111"/>
    </location>
</feature>
<accession>A5B3J9</accession>
<name>A5B3J9_VITVI</name>
<protein>
    <submittedName>
        <fullName evidence="2">Uncharacterized protein</fullName>
    </submittedName>
</protein>
<dbReference type="EMBL" id="AM445389">
    <property type="protein sequence ID" value="CAN60899.1"/>
    <property type="molecule type" value="Genomic_DNA"/>
</dbReference>
<organism evidence="2">
    <name type="scientific">Vitis vinifera</name>
    <name type="common">Grape</name>
    <dbReference type="NCBI Taxonomy" id="29760"/>
    <lineage>
        <taxon>Eukaryota</taxon>
        <taxon>Viridiplantae</taxon>
        <taxon>Streptophyta</taxon>
        <taxon>Embryophyta</taxon>
        <taxon>Tracheophyta</taxon>
        <taxon>Spermatophyta</taxon>
        <taxon>Magnoliopsida</taxon>
        <taxon>eudicotyledons</taxon>
        <taxon>Gunneridae</taxon>
        <taxon>Pentapetalae</taxon>
        <taxon>rosids</taxon>
        <taxon>Vitales</taxon>
        <taxon>Vitaceae</taxon>
        <taxon>Viteae</taxon>
        <taxon>Vitis</taxon>
    </lineage>
</organism>
<evidence type="ECO:0000256" key="1">
    <source>
        <dbReference type="SAM" id="MobiDB-lite"/>
    </source>
</evidence>
<gene>
    <name evidence="2" type="ORF">VITISV_038125</name>
</gene>